<dbReference type="CDD" id="cd16936">
    <property type="entry name" value="HATPase_RsbW-like"/>
    <property type="match status" value="1"/>
</dbReference>
<reference evidence="1 2" key="1">
    <citation type="submission" date="2024-10" db="EMBL/GenBank/DDBJ databases">
        <title>The Natural Products Discovery Center: Release of the First 8490 Sequenced Strains for Exploring Actinobacteria Biosynthetic Diversity.</title>
        <authorList>
            <person name="Kalkreuter E."/>
            <person name="Kautsar S.A."/>
            <person name="Yang D."/>
            <person name="Bader C.D."/>
            <person name="Teijaro C.N."/>
            <person name="Fluegel L."/>
            <person name="Davis C.M."/>
            <person name="Simpson J.R."/>
            <person name="Lauterbach L."/>
            <person name="Steele A.D."/>
            <person name="Gui C."/>
            <person name="Meng S."/>
            <person name="Li G."/>
            <person name="Viehrig K."/>
            <person name="Ye F."/>
            <person name="Su P."/>
            <person name="Kiefer A.F."/>
            <person name="Nichols A."/>
            <person name="Cepeda A.J."/>
            <person name="Yan W."/>
            <person name="Fan B."/>
            <person name="Jiang Y."/>
            <person name="Adhikari A."/>
            <person name="Zheng C.-J."/>
            <person name="Schuster L."/>
            <person name="Cowan T.M."/>
            <person name="Smanski M.J."/>
            <person name="Chevrette M.G."/>
            <person name="De Carvalho L.P.S."/>
            <person name="Shen B."/>
        </authorList>
    </citation>
    <scope>NUCLEOTIDE SEQUENCE [LARGE SCALE GENOMIC DNA]</scope>
    <source>
        <strain evidence="1 2">NPDC000087</strain>
    </source>
</reference>
<keyword evidence="2" id="KW-1185">Reference proteome</keyword>
<keyword evidence="1" id="KW-0547">Nucleotide-binding</keyword>
<dbReference type="Proteomes" id="UP001602245">
    <property type="component" value="Unassembled WGS sequence"/>
</dbReference>
<dbReference type="GO" id="GO:0005524">
    <property type="term" value="F:ATP binding"/>
    <property type="evidence" value="ECO:0007669"/>
    <property type="project" value="UniProtKB-KW"/>
</dbReference>
<comment type="caution">
    <text evidence="1">The sequence shown here is derived from an EMBL/GenBank/DDBJ whole genome shotgun (WGS) entry which is preliminary data.</text>
</comment>
<dbReference type="PANTHER" id="PTHR35526">
    <property type="entry name" value="ANTI-SIGMA-F FACTOR RSBW-RELATED"/>
    <property type="match status" value="1"/>
</dbReference>
<dbReference type="PANTHER" id="PTHR35526:SF3">
    <property type="entry name" value="ANTI-SIGMA-F FACTOR RSBW"/>
    <property type="match status" value="1"/>
</dbReference>
<accession>A0ABW6WIQ1</accession>
<sequence>MVPEPAPRAPGFEAEVCRWVLDDATQLQSLRASLLESITPASVPAGHALDETAESMLVVATELASNALKHGLPPTIVVLRRAGPDYLIDVVDHDPAAGLDDTRQNRPTGGGLGLVLARALALEVGWYTTTTTKHVWARFNAPD</sequence>
<keyword evidence="1" id="KW-0067">ATP-binding</keyword>
<dbReference type="InterPro" id="IPR050267">
    <property type="entry name" value="Anti-sigma-factor_SerPK"/>
</dbReference>
<dbReference type="RefSeq" id="WP_020512524.1">
    <property type="nucleotide sequence ID" value="NZ_JBIAZU010000005.1"/>
</dbReference>
<evidence type="ECO:0000313" key="1">
    <source>
        <dbReference type="EMBL" id="MFF5293171.1"/>
    </source>
</evidence>
<evidence type="ECO:0000313" key="2">
    <source>
        <dbReference type="Proteomes" id="UP001602245"/>
    </source>
</evidence>
<dbReference type="EMBL" id="JBIAZU010000005">
    <property type="protein sequence ID" value="MFF5293171.1"/>
    <property type="molecule type" value="Genomic_DNA"/>
</dbReference>
<dbReference type="SUPFAM" id="SSF55874">
    <property type="entry name" value="ATPase domain of HSP90 chaperone/DNA topoisomerase II/histidine kinase"/>
    <property type="match status" value="1"/>
</dbReference>
<gene>
    <name evidence="1" type="ORF">ACFY35_27380</name>
</gene>
<name>A0ABW6WIQ1_9ACTN</name>
<protein>
    <submittedName>
        <fullName evidence="1">ATP-binding protein</fullName>
    </submittedName>
</protein>
<dbReference type="InterPro" id="IPR036890">
    <property type="entry name" value="HATPase_C_sf"/>
</dbReference>
<dbReference type="Gene3D" id="3.30.565.10">
    <property type="entry name" value="Histidine kinase-like ATPase, C-terminal domain"/>
    <property type="match status" value="1"/>
</dbReference>
<proteinExistence type="predicted"/>
<organism evidence="1 2">
    <name type="scientific">Paractinoplanes globisporus</name>
    <dbReference type="NCBI Taxonomy" id="113565"/>
    <lineage>
        <taxon>Bacteria</taxon>
        <taxon>Bacillati</taxon>
        <taxon>Actinomycetota</taxon>
        <taxon>Actinomycetes</taxon>
        <taxon>Micromonosporales</taxon>
        <taxon>Micromonosporaceae</taxon>
        <taxon>Paractinoplanes</taxon>
    </lineage>
</organism>